<comment type="caution">
    <text evidence="1">The sequence shown here is derived from an EMBL/GenBank/DDBJ whole genome shotgun (WGS) entry which is preliminary data.</text>
</comment>
<accession>A0ABV7ZBY9</accession>
<gene>
    <name evidence="1" type="ORF">ACFOSB_12190</name>
</gene>
<dbReference type="Proteomes" id="UP001595803">
    <property type="component" value="Unassembled WGS sequence"/>
</dbReference>
<evidence type="ECO:0000313" key="1">
    <source>
        <dbReference type="EMBL" id="MFC3833619.1"/>
    </source>
</evidence>
<sequence>MTIGGHPVTLRDHAADRIRQLLGHTQGTFTFQAAEGTQRTFLLPLHPVLHQFAQLNASVPDSELPHPETRFTLVAAQPEVPAALHGTWEALAPLLRGATSASEAAPLLGWTVRETQATLYRYRSTGLIELASTAPVVPVPAGAADGDAPATQSVLRRFIHRLRTWGGA</sequence>
<name>A0ABV7ZBY9_9DEIO</name>
<evidence type="ECO:0000313" key="2">
    <source>
        <dbReference type="Proteomes" id="UP001595803"/>
    </source>
</evidence>
<organism evidence="1 2">
    <name type="scientific">Deinococcus rufus</name>
    <dbReference type="NCBI Taxonomy" id="2136097"/>
    <lineage>
        <taxon>Bacteria</taxon>
        <taxon>Thermotogati</taxon>
        <taxon>Deinococcota</taxon>
        <taxon>Deinococci</taxon>
        <taxon>Deinococcales</taxon>
        <taxon>Deinococcaceae</taxon>
        <taxon>Deinococcus</taxon>
    </lineage>
</organism>
<dbReference type="EMBL" id="JBHRZG010000012">
    <property type="protein sequence ID" value="MFC3833619.1"/>
    <property type="molecule type" value="Genomic_DNA"/>
</dbReference>
<dbReference type="RefSeq" id="WP_295813964.1">
    <property type="nucleotide sequence ID" value="NZ_JBHRZG010000012.1"/>
</dbReference>
<proteinExistence type="predicted"/>
<keyword evidence="2" id="KW-1185">Reference proteome</keyword>
<reference evidence="2" key="1">
    <citation type="journal article" date="2019" name="Int. J. Syst. Evol. Microbiol.">
        <title>The Global Catalogue of Microorganisms (GCM) 10K type strain sequencing project: providing services to taxonomists for standard genome sequencing and annotation.</title>
        <authorList>
            <consortium name="The Broad Institute Genomics Platform"/>
            <consortium name="The Broad Institute Genome Sequencing Center for Infectious Disease"/>
            <person name="Wu L."/>
            <person name="Ma J."/>
        </authorList>
    </citation>
    <scope>NUCLEOTIDE SEQUENCE [LARGE SCALE GENOMIC DNA]</scope>
    <source>
        <strain evidence="2">CCTCC AB 2017081</strain>
    </source>
</reference>
<protein>
    <recommendedName>
        <fullName evidence="3">DUF4388 domain-containing protein</fullName>
    </recommendedName>
</protein>
<evidence type="ECO:0008006" key="3">
    <source>
        <dbReference type="Google" id="ProtNLM"/>
    </source>
</evidence>